<dbReference type="AlphaFoldDB" id="A0A4Q9H1J2"/>
<evidence type="ECO:0000259" key="1">
    <source>
        <dbReference type="Pfam" id="PF14321"/>
    </source>
</evidence>
<accession>A0A4Q9H1J2</accession>
<comment type="caution">
    <text evidence="2">The sequence shown here is derived from an EMBL/GenBank/DDBJ whole genome shotgun (WGS) entry which is preliminary data.</text>
</comment>
<dbReference type="InterPro" id="IPR025491">
    <property type="entry name" value="DUF4382"/>
</dbReference>
<dbReference type="Proteomes" id="UP000292120">
    <property type="component" value="Unassembled WGS sequence"/>
</dbReference>
<dbReference type="EMBL" id="SIXI01000004">
    <property type="protein sequence ID" value="TBO30339.1"/>
    <property type="molecule type" value="Genomic_DNA"/>
</dbReference>
<sequence length="506" mass="52660">MGQPEVVTFCQRALDNWWRLLLKCVNRTFSEAMEIAMNLMSRPLFQLIAWPLSAAALATLVACGGGGGSTAGAGGQQVAMSTYITDAVSDDYSQVWVGVLKITAIDTSGNEVTLFSSDTAQIYNLSSLDSVGQLMSQSTIPVGTYRAVRVTLADEITLVKTSDGSSVNAFFTGDGSTKTLRVEIEYNPAAENALVLDFDLARFTTSLNASGQTIVSPIIVKRPKSDLRDFIRNQAEVHGTVVSVNATANQVVVNDSRLGNGVVITLATGGAVVDESTRTTTTLASLTAGMRIEAKGIVVSSTDSTTATVQASLIKIESSSAGSIADTRANRARGEGTVVSYNSTSKLLTVALNEASFLPDSREVVVDVSDARFAHGSTADLLVVGAEVSFKGSLNTAASASSDVIARVVDVEGADSDDDSSSSASNVDEVEGTVTAVSGTLVTVSTGSTTYSVETAGALYREGRSSCLVNGARLEAKGALSGSTFTARVLEVEGGGCVDNRRISRR</sequence>
<keyword evidence="3" id="KW-1185">Reference proteome</keyword>
<reference evidence="2 3" key="1">
    <citation type="submission" date="2019-02" db="EMBL/GenBank/DDBJ databases">
        <title>Aquabacterium sp. strain KMB7.</title>
        <authorList>
            <person name="Chen W.-M."/>
        </authorList>
    </citation>
    <scope>NUCLEOTIDE SEQUENCE [LARGE SCALE GENOMIC DNA]</scope>
    <source>
        <strain evidence="2 3">KMB7</strain>
    </source>
</reference>
<name>A0A4Q9H1J2_9BURK</name>
<protein>
    <submittedName>
        <fullName evidence="2">DUF4382 domain-containing protein</fullName>
    </submittedName>
</protein>
<dbReference type="Pfam" id="PF14321">
    <property type="entry name" value="DUF4382"/>
    <property type="match status" value="1"/>
</dbReference>
<organism evidence="2 3">
    <name type="scientific">Aquabacterium lacunae</name>
    <dbReference type="NCBI Taxonomy" id="2528630"/>
    <lineage>
        <taxon>Bacteria</taxon>
        <taxon>Pseudomonadati</taxon>
        <taxon>Pseudomonadota</taxon>
        <taxon>Betaproteobacteria</taxon>
        <taxon>Burkholderiales</taxon>
        <taxon>Aquabacterium</taxon>
    </lineage>
</organism>
<proteinExistence type="predicted"/>
<feature type="domain" description="DUF4382" evidence="1">
    <location>
        <begin position="80"/>
        <end position="217"/>
    </location>
</feature>
<evidence type="ECO:0000313" key="2">
    <source>
        <dbReference type="EMBL" id="TBO30339.1"/>
    </source>
</evidence>
<evidence type="ECO:0000313" key="3">
    <source>
        <dbReference type="Proteomes" id="UP000292120"/>
    </source>
</evidence>
<gene>
    <name evidence="2" type="ORF">EYS42_11655</name>
</gene>